<dbReference type="PANTHER" id="PTHR43747:SF1">
    <property type="entry name" value="SLR1998 PROTEIN"/>
    <property type="match status" value="1"/>
</dbReference>
<name>A0A5A9GPR5_AZOLI</name>
<proteinExistence type="predicted"/>
<dbReference type="Pfam" id="PF12831">
    <property type="entry name" value="FAD_oxidored"/>
    <property type="match status" value="1"/>
</dbReference>
<dbReference type="RefSeq" id="WP_149231780.1">
    <property type="nucleotide sequence ID" value="NZ_JALJXJ010000006.1"/>
</dbReference>
<dbReference type="InterPro" id="IPR050816">
    <property type="entry name" value="Flavin-dep_Halogenase_NPB"/>
</dbReference>
<protein>
    <submittedName>
        <fullName evidence="1">FAD-dependent oxidoreductase</fullName>
    </submittedName>
</protein>
<sequence>MSLFDVAVIGGGIAGAAAALTVAGAGRSVLVIGPEGEAGDRPGEFLSPAANALLAELGLADRIAAGPHRVANATYAAWAAPVLAQRNAITHTEGPGRVLDRRVFERALTAAVAEAGVPRLAIPLAGAERDGVRRDGALWRLTLEDGTERAPRFLAARFLIDASGRAAVVARRFVRRRRADRLVAACDFLAQTIDDVEPTPATLIEAAAEGWWYATLLPDRRMGLAFFSDPDRLPRGLSRDPARWRAMLAETEWTARWLDSAGYRIAAAPRLASAGTTWLERAAGEGWAAAGDAAAAFDPLSSHGLTSALWAGRRAAQGALAMLDGDSRPLERYATTLDEAVRQFLSQRRAVYGEVRRFADRPFWSRRQ</sequence>
<gene>
    <name evidence="1" type="ORF">FZ942_14405</name>
</gene>
<organism evidence="1 2">
    <name type="scientific">Azospirillum lipoferum</name>
    <dbReference type="NCBI Taxonomy" id="193"/>
    <lineage>
        <taxon>Bacteria</taxon>
        <taxon>Pseudomonadati</taxon>
        <taxon>Pseudomonadota</taxon>
        <taxon>Alphaproteobacteria</taxon>
        <taxon>Rhodospirillales</taxon>
        <taxon>Azospirillaceae</taxon>
        <taxon>Azospirillum</taxon>
    </lineage>
</organism>
<dbReference type="AlphaFoldDB" id="A0A5A9GPR5"/>
<accession>A0A5A9GPR5</accession>
<dbReference type="SUPFAM" id="SSF51905">
    <property type="entry name" value="FAD/NAD(P)-binding domain"/>
    <property type="match status" value="1"/>
</dbReference>
<dbReference type="Gene3D" id="3.30.9.100">
    <property type="match status" value="1"/>
</dbReference>
<dbReference type="PANTHER" id="PTHR43747">
    <property type="entry name" value="FAD-BINDING PROTEIN"/>
    <property type="match status" value="1"/>
</dbReference>
<dbReference type="NCBIfam" id="NF038174">
    <property type="entry name" value="maturase_GoxB"/>
    <property type="match status" value="1"/>
</dbReference>
<dbReference type="Gene3D" id="3.50.50.60">
    <property type="entry name" value="FAD/NAD(P)-binding domain"/>
    <property type="match status" value="1"/>
</dbReference>
<reference evidence="1 2" key="1">
    <citation type="submission" date="2019-08" db="EMBL/GenBank/DDBJ databases">
        <authorList>
            <person name="Grouzdev D."/>
            <person name="Tikhonova E."/>
            <person name="Kravchenko I."/>
        </authorList>
    </citation>
    <scope>NUCLEOTIDE SEQUENCE [LARGE SCALE GENOMIC DNA]</scope>
    <source>
        <strain evidence="1 2">59b</strain>
    </source>
</reference>
<dbReference type="InterPro" id="IPR036188">
    <property type="entry name" value="FAD/NAD-bd_sf"/>
</dbReference>
<dbReference type="Proteomes" id="UP000324927">
    <property type="component" value="Unassembled WGS sequence"/>
</dbReference>
<dbReference type="EMBL" id="VTTN01000005">
    <property type="protein sequence ID" value="KAA0595594.1"/>
    <property type="molecule type" value="Genomic_DNA"/>
</dbReference>
<comment type="caution">
    <text evidence="1">The sequence shown here is derived from an EMBL/GenBank/DDBJ whole genome shotgun (WGS) entry which is preliminary data.</text>
</comment>
<keyword evidence="2" id="KW-1185">Reference proteome</keyword>
<evidence type="ECO:0000313" key="1">
    <source>
        <dbReference type="EMBL" id="KAA0595594.1"/>
    </source>
</evidence>
<dbReference type="PRINTS" id="PR00420">
    <property type="entry name" value="RNGMNOXGNASE"/>
</dbReference>
<evidence type="ECO:0000313" key="2">
    <source>
        <dbReference type="Proteomes" id="UP000324927"/>
    </source>
</evidence>
<dbReference type="OrthoDB" id="9799983at2"/>